<accession>A0ABM0M2C4</accession>
<proteinExistence type="predicted"/>
<evidence type="ECO:0000313" key="2">
    <source>
        <dbReference type="RefSeq" id="XP_006814165.1"/>
    </source>
</evidence>
<dbReference type="Proteomes" id="UP000694865">
    <property type="component" value="Unplaced"/>
</dbReference>
<name>A0ABM0M2C4_SACKO</name>
<organism evidence="1 2">
    <name type="scientific">Saccoglossus kowalevskii</name>
    <name type="common">Acorn worm</name>
    <dbReference type="NCBI Taxonomy" id="10224"/>
    <lineage>
        <taxon>Eukaryota</taxon>
        <taxon>Metazoa</taxon>
        <taxon>Hemichordata</taxon>
        <taxon>Enteropneusta</taxon>
        <taxon>Harrimaniidae</taxon>
        <taxon>Saccoglossus</taxon>
    </lineage>
</organism>
<dbReference type="RefSeq" id="XP_006814165.1">
    <property type="nucleotide sequence ID" value="XM_006814102.1"/>
</dbReference>
<dbReference type="GeneID" id="102808552"/>
<reference evidence="2" key="1">
    <citation type="submission" date="2025-08" db="UniProtKB">
        <authorList>
            <consortium name="RefSeq"/>
        </authorList>
    </citation>
    <scope>IDENTIFICATION</scope>
    <source>
        <tissue evidence="2">Testes</tissue>
    </source>
</reference>
<protein>
    <submittedName>
        <fullName evidence="2">Uncharacterized protein LOC102808552</fullName>
    </submittedName>
</protein>
<keyword evidence="1" id="KW-1185">Reference proteome</keyword>
<gene>
    <name evidence="2" type="primary">LOC102808552</name>
</gene>
<evidence type="ECO:0000313" key="1">
    <source>
        <dbReference type="Proteomes" id="UP000694865"/>
    </source>
</evidence>
<sequence length="114" mass="13197">MEIVTSFKKVNICPLVDSIGLQLLIQETNRERRAVTSDEKQLSADCNTSDVMDCDVEFIRKLKENEDPCDSLFAYRRCIHRSTRKCHDAVSYKVREGIKHITRAYRNARLCTGE</sequence>